<proteinExistence type="predicted"/>
<comment type="caution">
    <text evidence="1">The sequence shown here is derived from an EMBL/GenBank/DDBJ whole genome shotgun (WGS) entry which is preliminary data.</text>
</comment>
<dbReference type="Proteomes" id="UP001438707">
    <property type="component" value="Unassembled WGS sequence"/>
</dbReference>
<organism evidence="1 2">
    <name type="scientific">Apatococcus lobatus</name>
    <dbReference type="NCBI Taxonomy" id="904363"/>
    <lineage>
        <taxon>Eukaryota</taxon>
        <taxon>Viridiplantae</taxon>
        <taxon>Chlorophyta</taxon>
        <taxon>core chlorophytes</taxon>
        <taxon>Trebouxiophyceae</taxon>
        <taxon>Chlorellales</taxon>
        <taxon>Chlorellaceae</taxon>
        <taxon>Apatococcus</taxon>
    </lineage>
</organism>
<name>A0AAW1RHD8_9CHLO</name>
<protein>
    <submittedName>
        <fullName evidence="1">Uncharacterized protein</fullName>
    </submittedName>
</protein>
<dbReference type="AlphaFoldDB" id="A0AAW1RHD8"/>
<keyword evidence="2" id="KW-1185">Reference proteome</keyword>
<sequence length="67" mass="6987">MLLARDVAAAHRQLLTIITKPFSIPFLAANKAGLMTLASLSSACLAWPVTSQAQAGVHDRLPVASCA</sequence>
<gene>
    <name evidence="1" type="ORF">WJX74_007316</name>
</gene>
<reference evidence="1 2" key="1">
    <citation type="journal article" date="2024" name="Nat. Commun.">
        <title>Phylogenomics reveals the evolutionary origins of lichenization in chlorophyte algae.</title>
        <authorList>
            <person name="Puginier C."/>
            <person name="Libourel C."/>
            <person name="Otte J."/>
            <person name="Skaloud P."/>
            <person name="Haon M."/>
            <person name="Grisel S."/>
            <person name="Petersen M."/>
            <person name="Berrin J.G."/>
            <person name="Delaux P.M."/>
            <person name="Dal Grande F."/>
            <person name="Keller J."/>
        </authorList>
    </citation>
    <scope>NUCLEOTIDE SEQUENCE [LARGE SCALE GENOMIC DNA]</scope>
    <source>
        <strain evidence="1 2">SAG 2145</strain>
    </source>
</reference>
<dbReference type="EMBL" id="JALJOS010000011">
    <property type="protein sequence ID" value="KAK9833103.1"/>
    <property type="molecule type" value="Genomic_DNA"/>
</dbReference>
<evidence type="ECO:0000313" key="2">
    <source>
        <dbReference type="Proteomes" id="UP001438707"/>
    </source>
</evidence>
<evidence type="ECO:0000313" key="1">
    <source>
        <dbReference type="EMBL" id="KAK9833103.1"/>
    </source>
</evidence>
<accession>A0AAW1RHD8</accession>